<gene>
    <name evidence="1" type="ORF">Acy02nite_77630</name>
</gene>
<keyword evidence="2" id="KW-1185">Reference proteome</keyword>
<evidence type="ECO:0000313" key="2">
    <source>
        <dbReference type="Proteomes" id="UP000619479"/>
    </source>
</evidence>
<dbReference type="InterPro" id="IPR021295">
    <property type="entry name" value="DUF2867"/>
</dbReference>
<reference evidence="1" key="1">
    <citation type="submission" date="2021-01" db="EMBL/GenBank/DDBJ databases">
        <title>Whole genome shotgun sequence of Actinoplanes cyaneus NBRC 14990.</title>
        <authorList>
            <person name="Komaki H."/>
            <person name="Tamura T."/>
        </authorList>
    </citation>
    <scope>NUCLEOTIDE SEQUENCE</scope>
    <source>
        <strain evidence="1">NBRC 14990</strain>
    </source>
</reference>
<dbReference type="AlphaFoldDB" id="A0A919IRC8"/>
<proteinExistence type="predicted"/>
<evidence type="ECO:0000313" key="1">
    <source>
        <dbReference type="EMBL" id="GID69882.1"/>
    </source>
</evidence>
<dbReference type="SUPFAM" id="SSF55961">
    <property type="entry name" value="Bet v1-like"/>
    <property type="match status" value="1"/>
</dbReference>
<accession>A0A919IRC8</accession>
<dbReference type="EMBL" id="BOMH01000068">
    <property type="protein sequence ID" value="GID69882.1"/>
    <property type="molecule type" value="Genomic_DNA"/>
</dbReference>
<organism evidence="1 2">
    <name type="scientific">Actinoplanes cyaneus</name>
    <dbReference type="NCBI Taxonomy" id="52696"/>
    <lineage>
        <taxon>Bacteria</taxon>
        <taxon>Bacillati</taxon>
        <taxon>Actinomycetota</taxon>
        <taxon>Actinomycetes</taxon>
        <taxon>Micromonosporales</taxon>
        <taxon>Micromonosporaceae</taxon>
        <taxon>Actinoplanes</taxon>
    </lineage>
</organism>
<sequence>MENVHERLIAAPAAVVGQLLDGLGRPGDRLWPSPAWMPMRLDRPLGPGATGGHGRVRYHVTGHEPGRRVEFTFDERIGVCGTHVFEVEARGAEACVLRHRMAVSLRGSMRPAWAAIVRTCHDTLLEELLDNAERAAAGAVVPPARHPFRARLMTRLSRPIRAVPVPARAGLLHSALPGPDLADAYTARVHPGAATDPQTWADRVFRDPPRAVAALMRLRNTLVTPFGIERGDRSAFATLARTDREVLLGTDASHLNFRASVLAEPDDDGVTVTVSTHATATTRAGRVYLTVVRLFHPAVVRSMLRRAVEADRGGAVSPRTAKA</sequence>
<dbReference type="Proteomes" id="UP000619479">
    <property type="component" value="Unassembled WGS sequence"/>
</dbReference>
<dbReference type="Gene3D" id="3.30.530.20">
    <property type="match status" value="1"/>
</dbReference>
<dbReference type="RefSeq" id="WP_203752876.1">
    <property type="nucleotide sequence ID" value="NZ_BAAAUC010000024.1"/>
</dbReference>
<dbReference type="Pfam" id="PF11066">
    <property type="entry name" value="DUF2867"/>
    <property type="match status" value="1"/>
</dbReference>
<name>A0A919IRC8_9ACTN</name>
<evidence type="ECO:0008006" key="3">
    <source>
        <dbReference type="Google" id="ProtNLM"/>
    </source>
</evidence>
<dbReference type="InterPro" id="IPR023393">
    <property type="entry name" value="START-like_dom_sf"/>
</dbReference>
<comment type="caution">
    <text evidence="1">The sequence shown here is derived from an EMBL/GenBank/DDBJ whole genome shotgun (WGS) entry which is preliminary data.</text>
</comment>
<protein>
    <recommendedName>
        <fullName evidence="3">DUF2867 domain-containing protein</fullName>
    </recommendedName>
</protein>